<organism evidence="1 2">
    <name type="scientific">Desulfosporosinus nitroreducens</name>
    <dbReference type="NCBI Taxonomy" id="2018668"/>
    <lineage>
        <taxon>Bacteria</taxon>
        <taxon>Bacillati</taxon>
        <taxon>Bacillota</taxon>
        <taxon>Clostridia</taxon>
        <taxon>Eubacteriales</taxon>
        <taxon>Desulfitobacteriaceae</taxon>
        <taxon>Desulfosporosinus</taxon>
    </lineage>
</organism>
<comment type="caution">
    <text evidence="1">The sequence shown here is derived from an EMBL/GenBank/DDBJ whole genome shotgun (WGS) entry which is preliminary data.</text>
</comment>
<proteinExistence type="predicted"/>
<reference evidence="1" key="1">
    <citation type="submission" date="2022-05" db="EMBL/GenBank/DDBJ databases">
        <title>Expanded diversity of anoxic marine methylotrophy in a Black Sea sulfate reducing microorganism.</title>
        <authorList>
            <person name="Fischer P.Q."/>
            <person name="Stams A.J.M."/>
            <person name="Villanueva L."/>
            <person name="Sousa D.Z."/>
        </authorList>
    </citation>
    <scope>NUCLEOTIDE SEQUENCE</scope>
    <source>
        <strain evidence="1">P130</strain>
    </source>
</reference>
<evidence type="ECO:0000313" key="1">
    <source>
        <dbReference type="EMBL" id="MDO0822305.1"/>
    </source>
</evidence>
<name>A0ABT8QM14_9FIRM</name>
<protein>
    <submittedName>
        <fullName evidence="1">Uncharacterized protein</fullName>
    </submittedName>
</protein>
<accession>A0ABT8QM14</accession>
<dbReference type="EMBL" id="JAMJEV010000004">
    <property type="protein sequence ID" value="MDO0822305.1"/>
    <property type="molecule type" value="Genomic_DNA"/>
</dbReference>
<gene>
    <name evidence="1" type="ORF">M8H41_05485</name>
</gene>
<evidence type="ECO:0000313" key="2">
    <source>
        <dbReference type="Proteomes" id="UP001176021"/>
    </source>
</evidence>
<dbReference type="RefSeq" id="WP_252467709.1">
    <property type="nucleotide sequence ID" value="NZ_JAMHFY010000003.1"/>
</dbReference>
<sequence length="86" mass="9002">MLYRRSNICKPKPVIPQCGQLPGTLLRIFIPPGAVINLLNLVEVASPSGICLIIRLPFLGGGSGNAMNLDSIVSAVQSAGGRVEFA</sequence>
<dbReference type="Proteomes" id="UP001176021">
    <property type="component" value="Unassembled WGS sequence"/>
</dbReference>
<keyword evidence="2" id="KW-1185">Reference proteome</keyword>